<dbReference type="GO" id="GO:0050482">
    <property type="term" value="P:arachidonate secretion"/>
    <property type="evidence" value="ECO:0007669"/>
    <property type="project" value="InterPro"/>
</dbReference>
<dbReference type="Proteomes" id="UP001258017">
    <property type="component" value="Unassembled WGS sequence"/>
</dbReference>
<dbReference type="GO" id="GO:0006644">
    <property type="term" value="P:phospholipid metabolic process"/>
    <property type="evidence" value="ECO:0007669"/>
    <property type="project" value="InterPro"/>
</dbReference>
<evidence type="ECO:0000256" key="6">
    <source>
        <dbReference type="SAM" id="Phobius"/>
    </source>
</evidence>
<keyword evidence="3" id="KW-0442">Lipid degradation</keyword>
<evidence type="ECO:0000313" key="8">
    <source>
        <dbReference type="EMBL" id="KAK2585078.1"/>
    </source>
</evidence>
<organism evidence="8 9">
    <name type="scientific">Odynerus spinipes</name>
    <dbReference type="NCBI Taxonomy" id="1348599"/>
    <lineage>
        <taxon>Eukaryota</taxon>
        <taxon>Metazoa</taxon>
        <taxon>Ecdysozoa</taxon>
        <taxon>Arthropoda</taxon>
        <taxon>Hexapoda</taxon>
        <taxon>Insecta</taxon>
        <taxon>Pterygota</taxon>
        <taxon>Neoptera</taxon>
        <taxon>Endopterygota</taxon>
        <taxon>Hymenoptera</taxon>
        <taxon>Apocrita</taxon>
        <taxon>Aculeata</taxon>
        <taxon>Vespoidea</taxon>
        <taxon>Vespidae</taxon>
        <taxon>Eumeninae</taxon>
        <taxon>Odynerus</taxon>
    </lineage>
</organism>
<evidence type="ECO:0000256" key="3">
    <source>
        <dbReference type="ARBA" id="ARBA00022963"/>
    </source>
</evidence>
<dbReference type="Pfam" id="PF05826">
    <property type="entry name" value="Phospholip_A2_2"/>
    <property type="match status" value="1"/>
</dbReference>
<feature type="transmembrane region" description="Helical" evidence="6">
    <location>
        <begin position="6"/>
        <end position="23"/>
    </location>
</feature>
<evidence type="ECO:0000256" key="2">
    <source>
        <dbReference type="ARBA" id="ARBA00013278"/>
    </source>
</evidence>
<keyword evidence="6" id="KW-0812">Transmembrane</keyword>
<dbReference type="PANTHER" id="PTHR12253">
    <property type="entry name" value="RH14732P"/>
    <property type="match status" value="1"/>
</dbReference>
<dbReference type="SUPFAM" id="SSF48619">
    <property type="entry name" value="Phospholipase A2, PLA2"/>
    <property type="match status" value="1"/>
</dbReference>
<keyword evidence="6" id="KW-0472">Membrane</keyword>
<reference evidence="8" key="1">
    <citation type="submission" date="2021-08" db="EMBL/GenBank/DDBJ databases">
        <authorList>
            <person name="Misof B."/>
            <person name="Oliver O."/>
            <person name="Podsiadlowski L."/>
            <person name="Donath A."/>
            <person name="Peters R."/>
            <person name="Mayer C."/>
            <person name="Rust J."/>
            <person name="Gunkel S."/>
            <person name="Lesny P."/>
            <person name="Martin S."/>
            <person name="Oeyen J.P."/>
            <person name="Petersen M."/>
            <person name="Panagiotis P."/>
            <person name="Wilbrandt J."/>
            <person name="Tanja T."/>
        </authorList>
    </citation>
    <scope>NUCLEOTIDE SEQUENCE</scope>
    <source>
        <strain evidence="8">GBR_01_08_01A</strain>
        <tissue evidence="8">Thorax + abdomen</tissue>
    </source>
</reference>
<reference evidence="8" key="2">
    <citation type="journal article" date="2023" name="Commun. Biol.">
        <title>Intrasexual cuticular hydrocarbon dimorphism in a wasp sheds light on hydrocarbon biosynthesis genes in Hymenoptera.</title>
        <authorList>
            <person name="Moris V.C."/>
            <person name="Podsiadlowski L."/>
            <person name="Martin S."/>
            <person name="Oeyen J.P."/>
            <person name="Donath A."/>
            <person name="Petersen M."/>
            <person name="Wilbrandt J."/>
            <person name="Misof B."/>
            <person name="Liedtke D."/>
            <person name="Thamm M."/>
            <person name="Scheiner R."/>
            <person name="Schmitt T."/>
            <person name="Niehuis O."/>
        </authorList>
    </citation>
    <scope>NUCLEOTIDE SEQUENCE</scope>
    <source>
        <strain evidence="8">GBR_01_08_01A</strain>
    </source>
</reference>
<dbReference type="Gene3D" id="1.20.90.10">
    <property type="entry name" value="Phospholipase A2 domain"/>
    <property type="match status" value="1"/>
</dbReference>
<name>A0AAD9VS69_9HYME</name>
<dbReference type="AlphaFoldDB" id="A0AAD9VS69"/>
<evidence type="ECO:0000313" key="9">
    <source>
        <dbReference type="Proteomes" id="UP001258017"/>
    </source>
</evidence>
<keyword evidence="6" id="KW-1133">Transmembrane helix</keyword>
<proteinExistence type="predicted"/>
<evidence type="ECO:0000259" key="7">
    <source>
        <dbReference type="Pfam" id="PF05826"/>
    </source>
</evidence>
<dbReference type="EC" id="3.1.1.4" evidence="2"/>
<gene>
    <name evidence="8" type="ORF">KPH14_008593</name>
</gene>
<dbReference type="GO" id="GO:0016042">
    <property type="term" value="P:lipid catabolic process"/>
    <property type="evidence" value="ECO:0007669"/>
    <property type="project" value="UniProtKB-KW"/>
</dbReference>
<comment type="cofactor">
    <cofactor evidence="1">
        <name>Ca(2+)</name>
        <dbReference type="ChEBI" id="CHEBI:29108"/>
    </cofactor>
</comment>
<sequence length="191" mass="22178">MLEVSTILVLFLFVGYVPINFVYGTVLKKPRFYPAVYNTATTLISSTRPPTVRGTLWCGKDIIAKSYNNLGSAEKTDKCCRQWHNCDEFIPAKGSKYDLQNEANYKVLLCNCNKAFYDCLINVEGIEASIATEIMFAYFKLINPKCLQKLYYYKSCFTSYYDEEGNQYSDNFDFKYFCPKLLYHPWKIVLT</sequence>
<dbReference type="InterPro" id="IPR036444">
    <property type="entry name" value="PLipase_A2_dom_sf"/>
</dbReference>
<keyword evidence="4" id="KW-0443">Lipid metabolism</keyword>
<protein>
    <recommendedName>
        <fullName evidence="2">phospholipase A2</fullName>
        <ecNumber evidence="2">3.1.1.4</ecNumber>
    </recommendedName>
    <alternativeName>
        <fullName evidence="5">Phosphatidylcholine 2-acylhydrolase</fullName>
    </alternativeName>
</protein>
<dbReference type="EMBL" id="JAIFRP010000022">
    <property type="protein sequence ID" value="KAK2585078.1"/>
    <property type="molecule type" value="Genomic_DNA"/>
</dbReference>
<feature type="domain" description="Phospholipase A2-like central" evidence="7">
    <location>
        <begin position="52"/>
        <end position="148"/>
    </location>
</feature>
<evidence type="ECO:0000256" key="4">
    <source>
        <dbReference type="ARBA" id="ARBA00023098"/>
    </source>
</evidence>
<comment type="caution">
    <text evidence="8">The sequence shown here is derived from an EMBL/GenBank/DDBJ whole genome shotgun (WGS) entry which is preliminary data.</text>
</comment>
<dbReference type="GO" id="GO:0004623">
    <property type="term" value="F:phospholipase A2 activity"/>
    <property type="evidence" value="ECO:0007669"/>
    <property type="project" value="UniProtKB-EC"/>
</dbReference>
<keyword evidence="9" id="KW-1185">Reference proteome</keyword>
<accession>A0AAD9VS69</accession>
<evidence type="ECO:0000256" key="1">
    <source>
        <dbReference type="ARBA" id="ARBA00001913"/>
    </source>
</evidence>
<evidence type="ECO:0000256" key="5">
    <source>
        <dbReference type="ARBA" id="ARBA00029903"/>
    </source>
</evidence>
<dbReference type="InterPro" id="IPR016090">
    <property type="entry name" value="PLA2-like_dom"/>
</dbReference>